<name>A0A974H6R7_XENLA</name>
<organism evidence="1 2">
    <name type="scientific">Xenopus laevis</name>
    <name type="common">African clawed frog</name>
    <dbReference type="NCBI Taxonomy" id="8355"/>
    <lineage>
        <taxon>Eukaryota</taxon>
        <taxon>Metazoa</taxon>
        <taxon>Chordata</taxon>
        <taxon>Craniata</taxon>
        <taxon>Vertebrata</taxon>
        <taxon>Euteleostomi</taxon>
        <taxon>Amphibia</taxon>
        <taxon>Batrachia</taxon>
        <taxon>Anura</taxon>
        <taxon>Pipoidea</taxon>
        <taxon>Pipidae</taxon>
        <taxon>Xenopodinae</taxon>
        <taxon>Xenopus</taxon>
        <taxon>Xenopus</taxon>
    </lineage>
</organism>
<accession>A0A974H6R7</accession>
<protein>
    <submittedName>
        <fullName evidence="1">Uncharacterized protein</fullName>
    </submittedName>
</protein>
<dbReference type="AlphaFoldDB" id="A0A974H6R7"/>
<gene>
    <name evidence="1" type="ORF">XELAEV_18042843mg</name>
</gene>
<evidence type="ECO:0000313" key="1">
    <source>
        <dbReference type="EMBL" id="OCT66590.1"/>
    </source>
</evidence>
<sequence length="73" mass="8515">MNAIPTLTTTHYLSAFLKGYKHGAPHRVFYVKSSIYLIHLKFNTKERHAYIEASCLTCFVALRLLFHKLFENV</sequence>
<dbReference type="EMBL" id="CM004481">
    <property type="protein sequence ID" value="OCT66590.1"/>
    <property type="molecule type" value="Genomic_DNA"/>
</dbReference>
<reference evidence="2" key="1">
    <citation type="journal article" date="2016" name="Nature">
        <title>Genome evolution in the allotetraploid frog Xenopus laevis.</title>
        <authorList>
            <person name="Session A.M."/>
            <person name="Uno Y."/>
            <person name="Kwon T."/>
            <person name="Chapman J.A."/>
            <person name="Toyoda A."/>
            <person name="Takahashi S."/>
            <person name="Fukui A."/>
            <person name="Hikosaka A."/>
            <person name="Suzuki A."/>
            <person name="Kondo M."/>
            <person name="van Heeringen S.J."/>
            <person name="Quigley I."/>
            <person name="Heinz S."/>
            <person name="Ogino H."/>
            <person name="Ochi H."/>
            <person name="Hellsten U."/>
            <person name="Lyons J.B."/>
            <person name="Simakov O."/>
            <person name="Putnam N."/>
            <person name="Stites J."/>
            <person name="Kuroki Y."/>
            <person name="Tanaka T."/>
            <person name="Michiue T."/>
            <person name="Watanabe M."/>
            <person name="Bogdanovic O."/>
            <person name="Lister R."/>
            <person name="Georgiou G."/>
            <person name="Paranjpe S.S."/>
            <person name="van Kruijsbergen I."/>
            <person name="Shu S."/>
            <person name="Carlson J."/>
            <person name="Kinoshita T."/>
            <person name="Ohta Y."/>
            <person name="Mawaribuchi S."/>
            <person name="Jenkins J."/>
            <person name="Grimwood J."/>
            <person name="Schmutz J."/>
            <person name="Mitros T."/>
            <person name="Mozaffari S.V."/>
            <person name="Suzuki Y."/>
            <person name="Haramoto Y."/>
            <person name="Yamamoto T.S."/>
            <person name="Takagi C."/>
            <person name="Heald R."/>
            <person name="Miller K."/>
            <person name="Haudenschild C."/>
            <person name="Kitzman J."/>
            <person name="Nakayama T."/>
            <person name="Izutsu Y."/>
            <person name="Robert J."/>
            <person name="Fortriede J."/>
            <person name="Burns K."/>
            <person name="Lotay V."/>
            <person name="Karimi K."/>
            <person name="Yasuoka Y."/>
            <person name="Dichmann D.S."/>
            <person name="Flajnik M.F."/>
            <person name="Houston D.W."/>
            <person name="Shendure J."/>
            <person name="DuPasquier L."/>
            <person name="Vize P.D."/>
            <person name="Zorn A.M."/>
            <person name="Ito M."/>
            <person name="Marcotte E.M."/>
            <person name="Wallingford J.B."/>
            <person name="Ito Y."/>
            <person name="Asashima M."/>
            <person name="Ueno N."/>
            <person name="Matsuda Y."/>
            <person name="Veenstra G.J."/>
            <person name="Fujiyama A."/>
            <person name="Harland R.M."/>
            <person name="Taira M."/>
            <person name="Rokhsar D.S."/>
        </authorList>
    </citation>
    <scope>NUCLEOTIDE SEQUENCE [LARGE SCALE GENOMIC DNA]</scope>
    <source>
        <strain evidence="2">J</strain>
    </source>
</reference>
<dbReference type="Proteomes" id="UP000694892">
    <property type="component" value="Chromosome 8S"/>
</dbReference>
<proteinExistence type="predicted"/>
<evidence type="ECO:0000313" key="2">
    <source>
        <dbReference type="Proteomes" id="UP000694892"/>
    </source>
</evidence>